<dbReference type="GO" id="GO:0009432">
    <property type="term" value="P:SOS response"/>
    <property type="evidence" value="ECO:0007669"/>
    <property type="project" value="UniProtKB-KW"/>
</dbReference>
<protein>
    <submittedName>
        <fullName evidence="3">Excinuclease ABC subunit B</fullName>
    </submittedName>
</protein>
<dbReference type="GO" id="GO:0006289">
    <property type="term" value="P:nucleotide-excision repair"/>
    <property type="evidence" value="ECO:0007669"/>
    <property type="project" value="InterPro"/>
</dbReference>
<evidence type="ECO:0000259" key="2">
    <source>
        <dbReference type="PROSITE" id="PS50151"/>
    </source>
</evidence>
<feature type="non-terminal residue" evidence="3">
    <location>
        <position position="1"/>
    </location>
</feature>
<dbReference type="Pfam" id="PF02151">
    <property type="entry name" value="UVR"/>
    <property type="match status" value="1"/>
</dbReference>
<dbReference type="GO" id="GO:0016887">
    <property type="term" value="F:ATP hydrolysis activity"/>
    <property type="evidence" value="ECO:0007669"/>
    <property type="project" value="InterPro"/>
</dbReference>
<dbReference type="Proteomes" id="UP000886390">
    <property type="component" value="Unassembled WGS sequence"/>
</dbReference>
<comment type="caution">
    <text evidence="3">The sequence shown here is derived from an EMBL/GenBank/DDBJ whole genome shotgun (WGS) entry which is preliminary data.</text>
</comment>
<dbReference type="AlphaFoldDB" id="A0A7C3GAT8"/>
<keyword evidence="1" id="KW-0742">SOS response</keyword>
<gene>
    <name evidence="3" type="ORF">ENJ67_04520</name>
</gene>
<dbReference type="PANTHER" id="PTHR24029:SF0">
    <property type="entry name" value="UVRABC SYSTEM PROTEIN B"/>
    <property type="match status" value="1"/>
</dbReference>
<keyword evidence="1" id="KW-0227">DNA damage</keyword>
<dbReference type="InterPro" id="IPR024759">
    <property type="entry name" value="UvrB_YAD/RRR_dom"/>
</dbReference>
<dbReference type="PROSITE" id="PS50151">
    <property type="entry name" value="UVR"/>
    <property type="match status" value="1"/>
</dbReference>
<dbReference type="InterPro" id="IPR001943">
    <property type="entry name" value="UVR_dom"/>
</dbReference>
<dbReference type="GO" id="GO:0003677">
    <property type="term" value="F:DNA binding"/>
    <property type="evidence" value="ECO:0007669"/>
    <property type="project" value="InterPro"/>
</dbReference>
<dbReference type="InterPro" id="IPR036876">
    <property type="entry name" value="UVR_dom_sf"/>
</dbReference>
<reference evidence="3" key="1">
    <citation type="journal article" date="2020" name="mSystems">
        <title>Genome- and Community-Level Interaction Insights into Carbon Utilization and Element Cycling Functions of Hydrothermarchaeota in Hydrothermal Sediment.</title>
        <authorList>
            <person name="Zhou Z."/>
            <person name="Liu Y."/>
            <person name="Xu W."/>
            <person name="Pan J."/>
            <person name="Luo Z.H."/>
            <person name="Li M."/>
        </authorList>
    </citation>
    <scope>NUCLEOTIDE SEQUENCE [LARGE SCALE GENOMIC DNA]</scope>
    <source>
        <strain evidence="3">HyVt-507</strain>
    </source>
</reference>
<name>A0A7C3GAT8_9BACT</name>
<evidence type="ECO:0000256" key="1">
    <source>
        <dbReference type="ARBA" id="ARBA00023236"/>
    </source>
</evidence>
<dbReference type="InterPro" id="IPR004807">
    <property type="entry name" value="UvrB"/>
</dbReference>
<dbReference type="GO" id="GO:0005524">
    <property type="term" value="F:ATP binding"/>
    <property type="evidence" value="ECO:0007669"/>
    <property type="project" value="InterPro"/>
</dbReference>
<dbReference type="GO" id="GO:0009380">
    <property type="term" value="C:excinuclease repair complex"/>
    <property type="evidence" value="ECO:0007669"/>
    <property type="project" value="InterPro"/>
</dbReference>
<sequence length="99" mass="11322">TGSMERAIDITKKRRALQEAFNKEHGITPTTTKRTLDENLKLEDAGGLYEKHKKLDKMPASERKAIIKELSLKMKAAAKELNFEEAARLRDEITKIKKL</sequence>
<dbReference type="PANTHER" id="PTHR24029">
    <property type="entry name" value="UVRABC SYSTEM PROTEIN B"/>
    <property type="match status" value="1"/>
</dbReference>
<dbReference type="SUPFAM" id="SSF46600">
    <property type="entry name" value="C-terminal UvrC-binding domain of UvrB"/>
    <property type="match status" value="1"/>
</dbReference>
<dbReference type="Gene3D" id="4.10.860.10">
    <property type="entry name" value="UVR domain"/>
    <property type="match status" value="1"/>
</dbReference>
<organism evidence="3">
    <name type="scientific">Sulfurimonas autotrophica</name>
    <dbReference type="NCBI Taxonomy" id="202747"/>
    <lineage>
        <taxon>Bacteria</taxon>
        <taxon>Pseudomonadati</taxon>
        <taxon>Campylobacterota</taxon>
        <taxon>Epsilonproteobacteria</taxon>
        <taxon>Campylobacterales</taxon>
        <taxon>Sulfurimonadaceae</taxon>
        <taxon>Sulfurimonas</taxon>
    </lineage>
</organism>
<dbReference type="EMBL" id="DRNH01000242">
    <property type="protein sequence ID" value="HFB53976.1"/>
    <property type="molecule type" value="Genomic_DNA"/>
</dbReference>
<feature type="domain" description="UVR" evidence="2">
    <location>
        <begin position="64"/>
        <end position="99"/>
    </location>
</feature>
<accession>A0A7C3GAT8</accession>
<dbReference type="Pfam" id="PF12344">
    <property type="entry name" value="UvrB"/>
    <property type="match status" value="1"/>
</dbReference>
<evidence type="ECO:0000313" key="3">
    <source>
        <dbReference type="EMBL" id="HFB53976.1"/>
    </source>
</evidence>
<proteinExistence type="predicted"/>